<proteinExistence type="predicted"/>
<accession>A0A382CIH0</accession>
<name>A0A382CIH0_9ZZZZ</name>
<evidence type="ECO:0000313" key="1">
    <source>
        <dbReference type="EMBL" id="SVB25602.1"/>
    </source>
</evidence>
<gene>
    <name evidence="1" type="ORF">METZ01_LOCUS178456</name>
</gene>
<organism evidence="1">
    <name type="scientific">marine metagenome</name>
    <dbReference type="NCBI Taxonomy" id="408172"/>
    <lineage>
        <taxon>unclassified sequences</taxon>
        <taxon>metagenomes</taxon>
        <taxon>ecological metagenomes</taxon>
    </lineage>
</organism>
<sequence length="119" mass="13497">MKNYNDFIQEAVAVPETVKALKKRFKGTKDVKKSSTKKQLPGSKVGSVIVPKAQPSQIRDYLISLGYKVEEEFDGFIDMYCVYRKINVTYKATIVSNDLSKDVEVRLSSHARGKKSINY</sequence>
<dbReference type="EMBL" id="UINC01034562">
    <property type="protein sequence ID" value="SVB25602.1"/>
    <property type="molecule type" value="Genomic_DNA"/>
</dbReference>
<reference evidence="1" key="1">
    <citation type="submission" date="2018-05" db="EMBL/GenBank/DDBJ databases">
        <authorList>
            <person name="Lanie J.A."/>
            <person name="Ng W.-L."/>
            <person name="Kazmierczak K.M."/>
            <person name="Andrzejewski T.M."/>
            <person name="Davidsen T.M."/>
            <person name="Wayne K.J."/>
            <person name="Tettelin H."/>
            <person name="Glass J.I."/>
            <person name="Rusch D."/>
            <person name="Podicherti R."/>
            <person name="Tsui H.-C.T."/>
            <person name="Winkler M.E."/>
        </authorList>
    </citation>
    <scope>NUCLEOTIDE SEQUENCE</scope>
</reference>
<dbReference type="AlphaFoldDB" id="A0A382CIH0"/>
<protein>
    <submittedName>
        <fullName evidence="1">Uncharacterized protein</fullName>
    </submittedName>
</protein>